<evidence type="ECO:0000313" key="2">
    <source>
        <dbReference type="Proteomes" id="UP001152795"/>
    </source>
</evidence>
<comment type="caution">
    <text evidence="1">The sequence shown here is derived from an EMBL/GenBank/DDBJ whole genome shotgun (WGS) entry which is preliminary data.</text>
</comment>
<protein>
    <submittedName>
        <fullName evidence="1">THO complex subunit 7 homolog</fullName>
    </submittedName>
</protein>
<dbReference type="OrthoDB" id="205166at2759"/>
<sequence>YDSLAKVIAKQPNRKETTRQIESLDKELQAMKETQETLATKLELRKKQFHLLIHTIHELQEMLEEDSSGINTTKDSQIEGASADVMDTS</sequence>
<keyword evidence="2" id="KW-1185">Reference proteome</keyword>
<dbReference type="AlphaFoldDB" id="A0A7D9J4I7"/>
<accession>A0A7D9J4I7</accession>
<reference evidence="1" key="1">
    <citation type="submission" date="2020-04" db="EMBL/GenBank/DDBJ databases">
        <authorList>
            <person name="Alioto T."/>
            <person name="Alioto T."/>
            <person name="Gomez Garrido J."/>
        </authorList>
    </citation>
    <scope>NUCLEOTIDE SEQUENCE</scope>
    <source>
        <strain evidence="1">A484AB</strain>
    </source>
</reference>
<dbReference type="Proteomes" id="UP001152795">
    <property type="component" value="Unassembled WGS sequence"/>
</dbReference>
<evidence type="ECO:0000313" key="1">
    <source>
        <dbReference type="EMBL" id="CAB4021828.1"/>
    </source>
</evidence>
<gene>
    <name evidence="1" type="ORF">PACLA_8A049500</name>
</gene>
<feature type="non-terminal residue" evidence="1">
    <location>
        <position position="89"/>
    </location>
</feature>
<name>A0A7D9J4I7_PARCT</name>
<dbReference type="EMBL" id="CACRXK020011647">
    <property type="protein sequence ID" value="CAB4021828.1"/>
    <property type="molecule type" value="Genomic_DNA"/>
</dbReference>
<proteinExistence type="predicted"/>
<organism evidence="1 2">
    <name type="scientific">Paramuricea clavata</name>
    <name type="common">Red gorgonian</name>
    <name type="synonym">Violescent sea-whip</name>
    <dbReference type="NCBI Taxonomy" id="317549"/>
    <lineage>
        <taxon>Eukaryota</taxon>
        <taxon>Metazoa</taxon>
        <taxon>Cnidaria</taxon>
        <taxon>Anthozoa</taxon>
        <taxon>Octocorallia</taxon>
        <taxon>Malacalcyonacea</taxon>
        <taxon>Plexauridae</taxon>
        <taxon>Paramuricea</taxon>
    </lineage>
</organism>